<keyword evidence="6" id="KW-1185">Reference proteome</keyword>
<comment type="similarity">
    <text evidence="4">Belongs to the HflD family.</text>
</comment>
<dbReference type="AlphaFoldDB" id="A0A368NPD5"/>
<evidence type="ECO:0000256" key="3">
    <source>
        <dbReference type="ARBA" id="ARBA00023136"/>
    </source>
</evidence>
<dbReference type="OrthoDB" id="9788031at2"/>
<comment type="caution">
    <text evidence="5">The sequence shown here is derived from an EMBL/GenBank/DDBJ whole genome shotgun (WGS) entry which is preliminary data.</text>
</comment>
<dbReference type="InterPro" id="IPR007451">
    <property type="entry name" value="HflD"/>
</dbReference>
<evidence type="ECO:0000313" key="6">
    <source>
        <dbReference type="Proteomes" id="UP000252558"/>
    </source>
</evidence>
<organism evidence="5 6">
    <name type="scientific">Corallincola holothuriorum</name>
    <dbReference type="NCBI Taxonomy" id="2282215"/>
    <lineage>
        <taxon>Bacteria</taxon>
        <taxon>Pseudomonadati</taxon>
        <taxon>Pseudomonadota</taxon>
        <taxon>Gammaproteobacteria</taxon>
        <taxon>Alteromonadales</taxon>
        <taxon>Psychromonadaceae</taxon>
        <taxon>Corallincola</taxon>
    </lineage>
</organism>
<protein>
    <recommendedName>
        <fullName evidence="4">High frequency lysogenization protein HflD homolog</fullName>
    </recommendedName>
</protein>
<dbReference type="EMBL" id="QPID01000001">
    <property type="protein sequence ID" value="RCU52417.1"/>
    <property type="molecule type" value="Genomic_DNA"/>
</dbReference>
<keyword evidence="3 4" id="KW-0472">Membrane</keyword>
<sequence>MSTPLIDQVISFSGICQATALVQQIAKTGQADNEALQTTLSSILVTDPKSTEDVFGGSANLKMGINTLVNQLNPSGDSKDAELTRYVVNLLSLERKVSQQRGLLAMLGERISQVKRQVDHNAEIDAQVVRNMAAIYSDLISPLGPRIQVAGSPTYLKQDLCQNQIRASLLAGLRAAVLWRQVGGKRRQLLLSRKKILDTARYLQTQVI</sequence>
<accession>A0A368NPD5</accession>
<dbReference type="Pfam" id="PF04356">
    <property type="entry name" value="DUF489"/>
    <property type="match status" value="1"/>
</dbReference>
<proteinExistence type="inferred from homology"/>
<keyword evidence="2 4" id="KW-0963">Cytoplasm</keyword>
<dbReference type="RefSeq" id="WP_114336326.1">
    <property type="nucleotide sequence ID" value="NZ_QPID01000001.1"/>
</dbReference>
<dbReference type="NCBIfam" id="NF001248">
    <property type="entry name" value="PRK00218.1-4"/>
    <property type="match status" value="1"/>
</dbReference>
<dbReference type="SUPFAM" id="SSF101322">
    <property type="entry name" value="YcfC-like"/>
    <property type="match status" value="1"/>
</dbReference>
<evidence type="ECO:0000313" key="5">
    <source>
        <dbReference type="EMBL" id="RCU52417.1"/>
    </source>
</evidence>
<name>A0A368NPD5_9GAMM</name>
<dbReference type="GO" id="GO:0005737">
    <property type="term" value="C:cytoplasm"/>
    <property type="evidence" value="ECO:0007669"/>
    <property type="project" value="UniProtKB-SubCell"/>
</dbReference>
<comment type="subcellular location">
    <subcellularLocation>
        <location evidence="4">Cytoplasm</location>
    </subcellularLocation>
    <subcellularLocation>
        <location evidence="4">Cell membrane</location>
        <topology evidence="4">Peripheral membrane protein</topology>
        <orientation evidence="4">Cytoplasmic side</orientation>
    </subcellularLocation>
</comment>
<dbReference type="Proteomes" id="UP000252558">
    <property type="component" value="Unassembled WGS sequence"/>
</dbReference>
<evidence type="ECO:0000256" key="2">
    <source>
        <dbReference type="ARBA" id="ARBA00022490"/>
    </source>
</evidence>
<dbReference type="PANTHER" id="PTHR38100">
    <property type="entry name" value="HIGH FREQUENCY LYSOGENIZATION PROTEIN HFLD"/>
    <property type="match status" value="1"/>
</dbReference>
<dbReference type="HAMAP" id="MF_00695">
    <property type="entry name" value="HflD_protein"/>
    <property type="match status" value="1"/>
</dbReference>
<dbReference type="InterPro" id="IPR035932">
    <property type="entry name" value="HflD-like_sf"/>
</dbReference>
<evidence type="ECO:0000256" key="1">
    <source>
        <dbReference type="ARBA" id="ARBA00022475"/>
    </source>
</evidence>
<dbReference type="PANTHER" id="PTHR38100:SF1">
    <property type="entry name" value="HIGH FREQUENCY LYSOGENIZATION PROTEIN HFLD"/>
    <property type="match status" value="1"/>
</dbReference>
<keyword evidence="1 4" id="KW-1003">Cell membrane</keyword>
<reference evidence="5 6" key="1">
    <citation type="submission" date="2018-07" db="EMBL/GenBank/DDBJ databases">
        <title>Corallincola holothuriorum sp. nov., a new facultative anaerobe isolated from sea cucumber Apostichopus japonicus.</title>
        <authorList>
            <person name="Xia H."/>
        </authorList>
    </citation>
    <scope>NUCLEOTIDE SEQUENCE [LARGE SCALE GENOMIC DNA]</scope>
    <source>
        <strain evidence="5 6">C4</strain>
    </source>
</reference>
<evidence type="ECO:0000256" key="4">
    <source>
        <dbReference type="HAMAP-Rule" id="MF_00695"/>
    </source>
</evidence>
<dbReference type="NCBIfam" id="NF001246">
    <property type="entry name" value="PRK00218.1-2"/>
    <property type="match status" value="1"/>
</dbReference>
<dbReference type="Gene3D" id="1.10.3890.10">
    <property type="entry name" value="HflD-like"/>
    <property type="match status" value="1"/>
</dbReference>
<dbReference type="GO" id="GO:0005886">
    <property type="term" value="C:plasma membrane"/>
    <property type="evidence" value="ECO:0007669"/>
    <property type="project" value="UniProtKB-SubCell"/>
</dbReference>
<gene>
    <name evidence="4" type="primary">hflD</name>
    <name evidence="5" type="ORF">DU002_00125</name>
</gene>